<organism evidence="4 5">
    <name type="scientific">Flavobacterium nackdongense</name>
    <dbReference type="NCBI Taxonomy" id="2547394"/>
    <lineage>
        <taxon>Bacteria</taxon>
        <taxon>Pseudomonadati</taxon>
        <taxon>Bacteroidota</taxon>
        <taxon>Flavobacteriia</taxon>
        <taxon>Flavobacteriales</taxon>
        <taxon>Flavobacteriaceae</taxon>
        <taxon>Flavobacterium</taxon>
    </lineage>
</organism>
<evidence type="ECO:0000256" key="2">
    <source>
        <dbReference type="SAM" id="SignalP"/>
    </source>
</evidence>
<evidence type="ECO:0000256" key="1">
    <source>
        <dbReference type="ARBA" id="ARBA00022729"/>
    </source>
</evidence>
<sequence length="274" mass="29772">MNNKYRHLLIVFLFGGTIIAQTTETFETETDNNTSFTDNSLVFSITSLAGGIFDIGNFTGTGWNGTAADNKYIDNSGTADIGIPVQFKIKSPVSTSFKLKSFYLFLSQSNLNAGSGSCTITGKLAGSTVFTATASTGFNSNPLVNNGFTFINLTTYGGTDNSNKSIDEFTITTTGTFEYVALDAMTWTNNALSVDQFDAAAFNYYPNPVKNTLNLRYSKEITSAKISNMLGQTISEKMINAKETEIEMSTLSKGTYILEIKSLDSSKTFKVIKE</sequence>
<feature type="signal peptide" evidence="2">
    <location>
        <begin position="1"/>
        <end position="20"/>
    </location>
</feature>
<dbReference type="NCBIfam" id="TIGR04183">
    <property type="entry name" value="Por_Secre_tail"/>
    <property type="match status" value="1"/>
</dbReference>
<protein>
    <submittedName>
        <fullName evidence="4">T9SS type A sorting domain-containing protein</fullName>
    </submittedName>
</protein>
<accession>A0A4P6YI67</accession>
<feature type="chain" id="PRO_5020885426" evidence="2">
    <location>
        <begin position="21"/>
        <end position="274"/>
    </location>
</feature>
<keyword evidence="1 2" id="KW-0732">Signal</keyword>
<dbReference type="EMBL" id="CP037933">
    <property type="protein sequence ID" value="QBN20163.1"/>
    <property type="molecule type" value="Genomic_DNA"/>
</dbReference>
<name>A0A4P6YI67_9FLAO</name>
<proteinExistence type="predicted"/>
<dbReference type="Pfam" id="PF18962">
    <property type="entry name" value="Por_Secre_tail"/>
    <property type="match status" value="1"/>
</dbReference>
<reference evidence="5" key="1">
    <citation type="submission" date="2019-03" db="EMBL/GenBank/DDBJ databases">
        <title>Flavobacterium sp.</title>
        <authorList>
            <person name="Kim H."/>
        </authorList>
    </citation>
    <scope>NUCLEOTIDE SEQUENCE [LARGE SCALE GENOMIC DNA]</scope>
    <source>
        <strain evidence="5">GS13</strain>
    </source>
</reference>
<feature type="domain" description="Secretion system C-terminal sorting" evidence="3">
    <location>
        <begin position="205"/>
        <end position="272"/>
    </location>
</feature>
<dbReference type="OrthoDB" id="9805017at2"/>
<evidence type="ECO:0000259" key="3">
    <source>
        <dbReference type="Pfam" id="PF18962"/>
    </source>
</evidence>
<evidence type="ECO:0000313" key="4">
    <source>
        <dbReference type="EMBL" id="QBN20163.1"/>
    </source>
</evidence>
<dbReference type="InterPro" id="IPR026444">
    <property type="entry name" value="Secre_tail"/>
</dbReference>
<keyword evidence="5" id="KW-1185">Reference proteome</keyword>
<dbReference type="Proteomes" id="UP000291124">
    <property type="component" value="Chromosome"/>
</dbReference>
<gene>
    <name evidence="4" type="ORF">E1750_15605</name>
</gene>
<dbReference type="AlphaFoldDB" id="A0A4P6YI67"/>
<dbReference type="RefSeq" id="WP_133277665.1">
    <property type="nucleotide sequence ID" value="NZ_CP037933.1"/>
</dbReference>
<evidence type="ECO:0000313" key="5">
    <source>
        <dbReference type="Proteomes" id="UP000291124"/>
    </source>
</evidence>
<dbReference type="KEGG" id="fnk:E1750_15605"/>